<comment type="caution">
    <text evidence="2">The sequence shown here is derived from an EMBL/GenBank/DDBJ whole genome shotgun (WGS) entry which is preliminary data.</text>
</comment>
<gene>
    <name evidence="2" type="ORF">HGG79_05000</name>
</gene>
<organism evidence="2 3">
    <name type="scientific">Clostridium tetanomorphum</name>
    <dbReference type="NCBI Taxonomy" id="1553"/>
    <lineage>
        <taxon>Bacteria</taxon>
        <taxon>Bacillati</taxon>
        <taxon>Bacillota</taxon>
        <taxon>Clostridia</taxon>
        <taxon>Eubacteriales</taxon>
        <taxon>Clostridiaceae</taxon>
        <taxon>Clostridium</taxon>
    </lineage>
</organism>
<dbReference type="AlphaFoldDB" id="A0A923E638"/>
<feature type="transmembrane region" description="Helical" evidence="1">
    <location>
        <begin position="6"/>
        <end position="23"/>
    </location>
</feature>
<keyword evidence="3" id="KW-1185">Reference proteome</keyword>
<keyword evidence="1" id="KW-0812">Transmembrane</keyword>
<reference evidence="2 3" key="1">
    <citation type="submission" date="2020-04" db="EMBL/GenBank/DDBJ databases">
        <title>Genomic insights into acetone-butanol-ethanol (ABE) fermentation by sequencing solventogenic clostridia strains.</title>
        <authorList>
            <person name="Brown S."/>
        </authorList>
    </citation>
    <scope>NUCLEOTIDE SEQUENCE [LARGE SCALE GENOMIC DNA]</scope>
    <source>
        <strain evidence="2 3">DJ011</strain>
    </source>
</reference>
<evidence type="ECO:0000313" key="2">
    <source>
        <dbReference type="EMBL" id="MBC2397140.1"/>
    </source>
</evidence>
<dbReference type="RefSeq" id="WP_111947832.1">
    <property type="nucleotide sequence ID" value="NZ_JAAZWO010000004.1"/>
</dbReference>
<evidence type="ECO:0000313" key="3">
    <source>
        <dbReference type="Proteomes" id="UP000563151"/>
    </source>
</evidence>
<evidence type="ECO:0000256" key="1">
    <source>
        <dbReference type="SAM" id="Phobius"/>
    </source>
</evidence>
<keyword evidence="1" id="KW-1133">Transmembrane helix</keyword>
<proteinExistence type="predicted"/>
<name>A0A923E638_CLOTT</name>
<sequence length="54" mass="6308">MQRKLLTGMVIGAAATMLFLPDMNKGTKRRIKRANRYMKNAAGDIYDNMMRRMR</sequence>
<protein>
    <submittedName>
        <fullName evidence="2">YtxH domain-containing protein</fullName>
    </submittedName>
</protein>
<dbReference type="Proteomes" id="UP000563151">
    <property type="component" value="Unassembled WGS sequence"/>
</dbReference>
<accession>A0A923E638</accession>
<dbReference type="EMBL" id="JAAZWO010000004">
    <property type="protein sequence ID" value="MBC2397140.1"/>
    <property type="molecule type" value="Genomic_DNA"/>
</dbReference>
<keyword evidence="1" id="KW-0472">Membrane</keyword>